<evidence type="ECO:0000256" key="3">
    <source>
        <dbReference type="ARBA" id="ARBA00012438"/>
    </source>
</evidence>
<dbReference type="InterPro" id="IPR005467">
    <property type="entry name" value="His_kinase_dom"/>
</dbReference>
<dbReference type="PANTHER" id="PTHR34220:SF7">
    <property type="entry name" value="SENSOR HISTIDINE KINASE YPDA"/>
    <property type="match status" value="1"/>
</dbReference>
<evidence type="ECO:0000256" key="12">
    <source>
        <dbReference type="SAM" id="Phobius"/>
    </source>
</evidence>
<dbReference type="PROSITE" id="PS50885">
    <property type="entry name" value="HAMP"/>
    <property type="match status" value="1"/>
</dbReference>
<dbReference type="SUPFAM" id="SSF55874">
    <property type="entry name" value="ATPase domain of HSP90 chaperone/DNA topoisomerase II/histidine kinase"/>
    <property type="match status" value="1"/>
</dbReference>
<dbReference type="EMBL" id="JAGKSP010000011">
    <property type="protein sequence ID" value="MBP3965554.1"/>
    <property type="molecule type" value="Genomic_DNA"/>
</dbReference>
<dbReference type="Proteomes" id="UP000673394">
    <property type="component" value="Unassembled WGS sequence"/>
</dbReference>
<keyword evidence="5" id="KW-0597">Phosphoprotein</keyword>
<protein>
    <recommendedName>
        <fullName evidence="3">histidine kinase</fullName>
        <ecNumber evidence="3">2.7.13.3</ecNumber>
    </recommendedName>
</protein>
<dbReference type="GO" id="GO:0016301">
    <property type="term" value="F:kinase activity"/>
    <property type="evidence" value="ECO:0007669"/>
    <property type="project" value="UniProtKB-KW"/>
</dbReference>
<evidence type="ECO:0000259" key="14">
    <source>
        <dbReference type="PROSITE" id="PS50885"/>
    </source>
</evidence>
<evidence type="ECO:0000256" key="10">
    <source>
        <dbReference type="ARBA" id="ARBA00023012"/>
    </source>
</evidence>
<evidence type="ECO:0000256" key="7">
    <source>
        <dbReference type="ARBA" id="ARBA00022741"/>
    </source>
</evidence>
<keyword evidence="6" id="KW-0808">Transferase</keyword>
<name>A0ABS5CI57_9BACL</name>
<keyword evidence="10" id="KW-0902">Two-component regulatory system</keyword>
<dbReference type="Gene3D" id="3.30.565.10">
    <property type="entry name" value="Histidine kinase-like ATPase, C-terminal domain"/>
    <property type="match status" value="1"/>
</dbReference>
<proteinExistence type="predicted"/>
<feature type="transmembrane region" description="Helical" evidence="12">
    <location>
        <begin position="7"/>
        <end position="27"/>
    </location>
</feature>
<evidence type="ECO:0000256" key="5">
    <source>
        <dbReference type="ARBA" id="ARBA00022553"/>
    </source>
</evidence>
<evidence type="ECO:0000256" key="1">
    <source>
        <dbReference type="ARBA" id="ARBA00000085"/>
    </source>
</evidence>
<evidence type="ECO:0000256" key="4">
    <source>
        <dbReference type="ARBA" id="ARBA00022475"/>
    </source>
</evidence>
<keyword evidence="12" id="KW-0812">Transmembrane</keyword>
<sequence length="593" mass="67594">MKIRTKLIVANLFVVLLLLGSLTYVLMKRSSDLVYEHIIENAELSLSQVSANFDNKLSSYEENANTLFLNSSLNEKLQKKYKDQQEAYDTYFDYYQPFISAVQATKAISHLNLYTDNPTFLFANVFLIDEETRQSDWYRKVFNNRIGGYWTGPYTPLLEHKPVFSFRKRMNNFDPASPNVVSIEIQLRVLSELINVESKSKRFIFSLADGTVLIDSAQTGGITQLKELPFYSEIMKETEGSFSYEDEHNSYQIMFQTLESHNSVRGMKVLTFIPINELMPKIEQLRSLSIVLFLLAIVVSALFISTISVGLTRRLTELSFRMKRVHKDNFQSFVEVKGKDEVAQLGQMFNLMVQRVGQLIQEVYQSEIDQKEQALRTKEVELYALQTQINPHFLFNVLNMIRGKLLIAGERDTAKVVGLLAKSFRMMLRNGGPTITLSEEMEFISIYLQIQQHRFGDKFTFTIAIPPEALAVNLPKLCIQPLVENAITHGVELSPTQSRIQIRGKLAEDTLQITVEDDGLGMTPERLTEIQAGLQQDSLEVTSNIGLRNVNRRLKVRYGDSYGLDVQSEQGEGTKVTIFIPMQQADNGGETDV</sequence>
<dbReference type="InterPro" id="IPR003594">
    <property type="entry name" value="HATPase_dom"/>
</dbReference>
<evidence type="ECO:0000256" key="6">
    <source>
        <dbReference type="ARBA" id="ARBA00022679"/>
    </source>
</evidence>
<evidence type="ECO:0000256" key="9">
    <source>
        <dbReference type="ARBA" id="ARBA00022840"/>
    </source>
</evidence>
<evidence type="ECO:0000256" key="11">
    <source>
        <dbReference type="ARBA" id="ARBA00023136"/>
    </source>
</evidence>
<comment type="caution">
    <text evidence="15">The sequence shown here is derived from an EMBL/GenBank/DDBJ whole genome shotgun (WGS) entry which is preliminary data.</text>
</comment>
<evidence type="ECO:0000313" key="16">
    <source>
        <dbReference type="Proteomes" id="UP000673394"/>
    </source>
</evidence>
<keyword evidence="8 15" id="KW-0418">Kinase</keyword>
<organism evidence="15 16">
    <name type="scientific">Paenibacillus lignilyticus</name>
    <dbReference type="NCBI Taxonomy" id="1172615"/>
    <lineage>
        <taxon>Bacteria</taxon>
        <taxon>Bacillati</taxon>
        <taxon>Bacillota</taxon>
        <taxon>Bacilli</taxon>
        <taxon>Bacillales</taxon>
        <taxon>Paenibacillaceae</taxon>
        <taxon>Paenibacillus</taxon>
    </lineage>
</organism>
<dbReference type="InterPro" id="IPR003660">
    <property type="entry name" value="HAMP_dom"/>
</dbReference>
<evidence type="ECO:0000313" key="15">
    <source>
        <dbReference type="EMBL" id="MBP3965554.1"/>
    </source>
</evidence>
<keyword evidence="7" id="KW-0547">Nucleotide-binding</keyword>
<dbReference type="SUPFAM" id="SSF158472">
    <property type="entry name" value="HAMP domain-like"/>
    <property type="match status" value="1"/>
</dbReference>
<keyword evidence="16" id="KW-1185">Reference proteome</keyword>
<keyword evidence="9" id="KW-0067">ATP-binding</keyword>
<feature type="domain" description="HAMP" evidence="14">
    <location>
        <begin position="309"/>
        <end position="361"/>
    </location>
</feature>
<evidence type="ECO:0000259" key="13">
    <source>
        <dbReference type="PROSITE" id="PS50109"/>
    </source>
</evidence>
<keyword evidence="12" id="KW-1133">Transmembrane helix</keyword>
<feature type="domain" description="Histidine kinase" evidence="13">
    <location>
        <begin position="479"/>
        <end position="584"/>
    </location>
</feature>
<comment type="catalytic activity">
    <reaction evidence="1">
        <text>ATP + protein L-histidine = ADP + protein N-phospho-L-histidine.</text>
        <dbReference type="EC" id="2.7.13.3"/>
    </reaction>
</comment>
<keyword evidence="11 12" id="KW-0472">Membrane</keyword>
<dbReference type="InterPro" id="IPR050640">
    <property type="entry name" value="Bact_2-comp_sensor_kinase"/>
</dbReference>
<gene>
    <name evidence="15" type="ORF">I8J30_22835</name>
</gene>
<accession>A0ABS5CI57</accession>
<dbReference type="InterPro" id="IPR010559">
    <property type="entry name" value="Sig_transdc_His_kin_internal"/>
</dbReference>
<dbReference type="PROSITE" id="PS50109">
    <property type="entry name" value="HIS_KIN"/>
    <property type="match status" value="1"/>
</dbReference>
<comment type="subcellular location">
    <subcellularLocation>
        <location evidence="2">Cell membrane</location>
        <topology evidence="2">Multi-pass membrane protein</topology>
    </subcellularLocation>
</comment>
<dbReference type="EC" id="2.7.13.3" evidence="3"/>
<dbReference type="Pfam" id="PF02518">
    <property type="entry name" value="HATPase_c"/>
    <property type="match status" value="1"/>
</dbReference>
<dbReference type="Pfam" id="PF06580">
    <property type="entry name" value="His_kinase"/>
    <property type="match status" value="1"/>
</dbReference>
<dbReference type="CDD" id="cd06225">
    <property type="entry name" value="HAMP"/>
    <property type="match status" value="1"/>
</dbReference>
<dbReference type="PANTHER" id="PTHR34220">
    <property type="entry name" value="SENSOR HISTIDINE KINASE YPDA"/>
    <property type="match status" value="1"/>
</dbReference>
<dbReference type="RefSeq" id="WP_210662073.1">
    <property type="nucleotide sequence ID" value="NZ_JAGKSP010000011.1"/>
</dbReference>
<dbReference type="InterPro" id="IPR036890">
    <property type="entry name" value="HATPase_C_sf"/>
</dbReference>
<dbReference type="Gene3D" id="6.10.340.10">
    <property type="match status" value="1"/>
</dbReference>
<evidence type="ECO:0000256" key="2">
    <source>
        <dbReference type="ARBA" id="ARBA00004651"/>
    </source>
</evidence>
<keyword evidence="4" id="KW-1003">Cell membrane</keyword>
<evidence type="ECO:0000256" key="8">
    <source>
        <dbReference type="ARBA" id="ARBA00022777"/>
    </source>
</evidence>
<feature type="transmembrane region" description="Helical" evidence="12">
    <location>
        <begin position="288"/>
        <end position="312"/>
    </location>
</feature>
<reference evidence="15 16" key="1">
    <citation type="submission" date="2021-04" db="EMBL/GenBank/DDBJ databases">
        <title>Paenibacillus sp. DLE-14 whole genome sequence.</title>
        <authorList>
            <person name="Ham Y.J."/>
        </authorList>
    </citation>
    <scope>NUCLEOTIDE SEQUENCE [LARGE SCALE GENOMIC DNA]</scope>
    <source>
        <strain evidence="15 16">DLE-14</strain>
    </source>
</reference>
<dbReference type="SMART" id="SM00304">
    <property type="entry name" value="HAMP"/>
    <property type="match status" value="1"/>
</dbReference>